<dbReference type="PROSITE" id="PS50011">
    <property type="entry name" value="PROTEIN_KINASE_DOM"/>
    <property type="match status" value="1"/>
</dbReference>
<keyword evidence="4 7" id="KW-0547">Nucleotide-binding</keyword>
<evidence type="ECO:0000256" key="5">
    <source>
        <dbReference type="ARBA" id="ARBA00022777"/>
    </source>
</evidence>
<keyword evidence="5" id="KW-0418">Kinase</keyword>
<dbReference type="PANTHER" id="PTHR43289:SF6">
    <property type="entry name" value="SERINE_THREONINE-PROTEIN KINASE NEKL-3"/>
    <property type="match status" value="1"/>
</dbReference>
<proteinExistence type="predicted"/>
<keyword evidence="2" id="KW-0723">Serine/threonine-protein kinase</keyword>
<dbReference type="SMART" id="SM00220">
    <property type="entry name" value="S_TKc"/>
    <property type="match status" value="1"/>
</dbReference>
<dbReference type="PANTHER" id="PTHR43289">
    <property type="entry name" value="MITOGEN-ACTIVATED PROTEIN KINASE KINASE KINASE 20-RELATED"/>
    <property type="match status" value="1"/>
</dbReference>
<evidence type="ECO:0000256" key="4">
    <source>
        <dbReference type="ARBA" id="ARBA00022741"/>
    </source>
</evidence>
<protein>
    <recommendedName>
        <fullName evidence="1">non-specific serine/threonine protein kinase</fullName>
        <ecNumber evidence="1">2.7.11.1</ecNumber>
    </recommendedName>
</protein>
<evidence type="ECO:0000256" key="3">
    <source>
        <dbReference type="ARBA" id="ARBA00022679"/>
    </source>
</evidence>
<gene>
    <name evidence="9" type="ORF">GCM10009776_37380</name>
</gene>
<dbReference type="SUPFAM" id="SSF56112">
    <property type="entry name" value="Protein kinase-like (PK-like)"/>
    <property type="match status" value="1"/>
</dbReference>
<dbReference type="EMBL" id="BAAAOG010000014">
    <property type="protein sequence ID" value="GAA1970881.1"/>
    <property type="molecule type" value="Genomic_DNA"/>
</dbReference>
<keyword evidence="3" id="KW-0808">Transferase</keyword>
<dbReference type="Gene3D" id="1.10.510.10">
    <property type="entry name" value="Transferase(Phosphotransferase) domain 1"/>
    <property type="match status" value="1"/>
</dbReference>
<keyword evidence="6 7" id="KW-0067">ATP-binding</keyword>
<dbReference type="InterPro" id="IPR017441">
    <property type="entry name" value="Protein_kinase_ATP_BS"/>
</dbReference>
<reference evidence="10" key="1">
    <citation type="journal article" date="2019" name="Int. J. Syst. Evol. Microbiol.">
        <title>The Global Catalogue of Microorganisms (GCM) 10K type strain sequencing project: providing services to taxonomists for standard genome sequencing and annotation.</title>
        <authorList>
            <consortium name="The Broad Institute Genomics Platform"/>
            <consortium name="The Broad Institute Genome Sequencing Center for Infectious Disease"/>
            <person name="Wu L."/>
            <person name="Ma J."/>
        </authorList>
    </citation>
    <scope>NUCLEOTIDE SEQUENCE [LARGE SCALE GENOMIC DNA]</scope>
    <source>
        <strain evidence="10">JCM 14901</strain>
    </source>
</reference>
<feature type="domain" description="Protein kinase" evidence="8">
    <location>
        <begin position="28"/>
        <end position="320"/>
    </location>
</feature>
<organism evidence="9 10">
    <name type="scientific">Microbacterium deminutum</name>
    <dbReference type="NCBI Taxonomy" id="344164"/>
    <lineage>
        <taxon>Bacteria</taxon>
        <taxon>Bacillati</taxon>
        <taxon>Actinomycetota</taxon>
        <taxon>Actinomycetes</taxon>
        <taxon>Micrococcales</taxon>
        <taxon>Microbacteriaceae</taxon>
        <taxon>Microbacterium</taxon>
    </lineage>
</organism>
<evidence type="ECO:0000256" key="7">
    <source>
        <dbReference type="PROSITE-ProRule" id="PRU10141"/>
    </source>
</evidence>
<evidence type="ECO:0000313" key="10">
    <source>
        <dbReference type="Proteomes" id="UP001499933"/>
    </source>
</evidence>
<feature type="binding site" evidence="7">
    <location>
        <position position="57"/>
    </location>
    <ligand>
        <name>ATP</name>
        <dbReference type="ChEBI" id="CHEBI:30616"/>
    </ligand>
</feature>
<evidence type="ECO:0000313" key="9">
    <source>
        <dbReference type="EMBL" id="GAA1970881.1"/>
    </source>
</evidence>
<name>A0ABP5CYX8_9MICO</name>
<dbReference type="Pfam" id="PF00069">
    <property type="entry name" value="Pkinase"/>
    <property type="match status" value="1"/>
</dbReference>
<keyword evidence="10" id="KW-1185">Reference proteome</keyword>
<dbReference type="InterPro" id="IPR000719">
    <property type="entry name" value="Prot_kinase_dom"/>
</dbReference>
<accession>A0ABP5CYX8</accession>
<sequence>MHVQGYDGAAVAGGRAQVDGVSIDIDGIVLERLVGTGANGFVFAGRDIRLDRPVAVKIWPPRKDRAPHDGDARSEQALAEAAKVARIKHEHIASVYSADFLPSGWPYVVMEFVDDPPLREVIDELSLLDRLSTCRDVYRALDTAEREGIYHGDLHGGNVLVRWFHATVIDFGTSLLAGHEHSLRRHARLVHSFVHQLLPELENYLPRLDIPGIVRPEYVTYVEDVRIGAAEALMQLDGELDQLSGPDTAQRLKYVADQYSTALIDLTTPITAWLDARGVEDRPIAEFRARSESETAKRRSRPWPTTVGMKLRPVPPFVDA</sequence>
<dbReference type="InterPro" id="IPR011009">
    <property type="entry name" value="Kinase-like_dom_sf"/>
</dbReference>
<evidence type="ECO:0000256" key="2">
    <source>
        <dbReference type="ARBA" id="ARBA00022527"/>
    </source>
</evidence>
<evidence type="ECO:0000256" key="1">
    <source>
        <dbReference type="ARBA" id="ARBA00012513"/>
    </source>
</evidence>
<dbReference type="PROSITE" id="PS00107">
    <property type="entry name" value="PROTEIN_KINASE_ATP"/>
    <property type="match status" value="1"/>
</dbReference>
<comment type="caution">
    <text evidence="9">The sequence shown here is derived from an EMBL/GenBank/DDBJ whole genome shotgun (WGS) entry which is preliminary data.</text>
</comment>
<dbReference type="EC" id="2.7.11.1" evidence="1"/>
<dbReference type="Gene3D" id="3.30.200.20">
    <property type="entry name" value="Phosphorylase Kinase, domain 1"/>
    <property type="match status" value="1"/>
</dbReference>
<evidence type="ECO:0000256" key="6">
    <source>
        <dbReference type="ARBA" id="ARBA00022840"/>
    </source>
</evidence>
<evidence type="ECO:0000259" key="8">
    <source>
        <dbReference type="PROSITE" id="PS50011"/>
    </source>
</evidence>
<dbReference type="Proteomes" id="UP001499933">
    <property type="component" value="Unassembled WGS sequence"/>
</dbReference>